<reference evidence="2" key="1">
    <citation type="submission" date="2020-06" db="EMBL/GenBank/DDBJ databases">
        <authorList>
            <person name="Li T."/>
            <person name="Hu X."/>
            <person name="Zhang T."/>
            <person name="Song X."/>
            <person name="Zhang H."/>
            <person name="Dai N."/>
            <person name="Sheng W."/>
            <person name="Hou X."/>
            <person name="Wei L."/>
        </authorList>
    </citation>
    <scope>NUCLEOTIDE SEQUENCE</scope>
    <source>
        <strain evidence="2">3651</strain>
        <tissue evidence="2">Leaf</tissue>
    </source>
</reference>
<evidence type="ECO:0000313" key="2">
    <source>
        <dbReference type="EMBL" id="KAK4424986.1"/>
    </source>
</evidence>
<gene>
    <name evidence="2" type="ORF">Salat_1692200</name>
</gene>
<organism evidence="2 3">
    <name type="scientific">Sesamum alatum</name>
    <dbReference type="NCBI Taxonomy" id="300844"/>
    <lineage>
        <taxon>Eukaryota</taxon>
        <taxon>Viridiplantae</taxon>
        <taxon>Streptophyta</taxon>
        <taxon>Embryophyta</taxon>
        <taxon>Tracheophyta</taxon>
        <taxon>Spermatophyta</taxon>
        <taxon>Magnoliopsida</taxon>
        <taxon>eudicotyledons</taxon>
        <taxon>Gunneridae</taxon>
        <taxon>Pentapetalae</taxon>
        <taxon>asterids</taxon>
        <taxon>lamiids</taxon>
        <taxon>Lamiales</taxon>
        <taxon>Pedaliaceae</taxon>
        <taxon>Sesamum</taxon>
    </lineage>
</organism>
<name>A0AAE2CK03_9LAMI</name>
<feature type="region of interest" description="Disordered" evidence="1">
    <location>
        <begin position="1"/>
        <end position="23"/>
    </location>
</feature>
<dbReference type="EMBL" id="JACGWO010000006">
    <property type="protein sequence ID" value="KAK4424986.1"/>
    <property type="molecule type" value="Genomic_DNA"/>
</dbReference>
<sequence>MFKTKKNKGKGKARGKGKSKATVDKEDGFQFLGNVPVDDVGNILPGAGFVGDLGDQAINIEFDEGCRGIVEHEVNTQPPILPPVVEENQPAEPDVIPTEAEVTPQILSEAGPKSDSTFCPRAYHVGAIANGPHNHSYPAKNDIVAKT</sequence>
<proteinExistence type="predicted"/>
<feature type="compositionally biased region" description="Basic residues" evidence="1">
    <location>
        <begin position="1"/>
        <end position="19"/>
    </location>
</feature>
<dbReference type="AlphaFoldDB" id="A0AAE2CK03"/>
<protein>
    <submittedName>
        <fullName evidence="2">Uncharacterized protein</fullName>
    </submittedName>
</protein>
<keyword evidence="3" id="KW-1185">Reference proteome</keyword>
<evidence type="ECO:0000256" key="1">
    <source>
        <dbReference type="SAM" id="MobiDB-lite"/>
    </source>
</evidence>
<dbReference type="Proteomes" id="UP001293254">
    <property type="component" value="Unassembled WGS sequence"/>
</dbReference>
<comment type="caution">
    <text evidence="2">The sequence shown here is derived from an EMBL/GenBank/DDBJ whole genome shotgun (WGS) entry which is preliminary data.</text>
</comment>
<accession>A0AAE2CK03</accession>
<evidence type="ECO:0000313" key="3">
    <source>
        <dbReference type="Proteomes" id="UP001293254"/>
    </source>
</evidence>
<reference evidence="2" key="2">
    <citation type="journal article" date="2024" name="Plant">
        <title>Genomic evolution and insights into agronomic trait innovations of Sesamum species.</title>
        <authorList>
            <person name="Miao H."/>
            <person name="Wang L."/>
            <person name="Qu L."/>
            <person name="Liu H."/>
            <person name="Sun Y."/>
            <person name="Le M."/>
            <person name="Wang Q."/>
            <person name="Wei S."/>
            <person name="Zheng Y."/>
            <person name="Lin W."/>
            <person name="Duan Y."/>
            <person name="Cao H."/>
            <person name="Xiong S."/>
            <person name="Wang X."/>
            <person name="Wei L."/>
            <person name="Li C."/>
            <person name="Ma Q."/>
            <person name="Ju M."/>
            <person name="Zhao R."/>
            <person name="Li G."/>
            <person name="Mu C."/>
            <person name="Tian Q."/>
            <person name="Mei H."/>
            <person name="Zhang T."/>
            <person name="Gao T."/>
            <person name="Zhang H."/>
        </authorList>
    </citation>
    <scope>NUCLEOTIDE SEQUENCE</scope>
    <source>
        <strain evidence="2">3651</strain>
    </source>
</reference>